<dbReference type="EMBL" id="MT143438">
    <property type="protein sequence ID" value="QJA96836.1"/>
    <property type="molecule type" value="Genomic_DNA"/>
</dbReference>
<dbReference type="AlphaFoldDB" id="A0A6M3LNK2"/>
<reference evidence="1" key="1">
    <citation type="submission" date="2020-03" db="EMBL/GenBank/DDBJ databases">
        <title>The deep terrestrial virosphere.</title>
        <authorList>
            <person name="Holmfeldt K."/>
            <person name="Nilsson E."/>
            <person name="Simone D."/>
            <person name="Lopez-Fernandez M."/>
            <person name="Wu X."/>
            <person name="de Brujin I."/>
            <person name="Lundin D."/>
            <person name="Andersson A."/>
            <person name="Bertilsson S."/>
            <person name="Dopson M."/>
        </authorList>
    </citation>
    <scope>NUCLEOTIDE SEQUENCE</scope>
    <source>
        <strain evidence="1">MM415B07304</strain>
    </source>
</reference>
<name>A0A6M3LNK2_9ZZZZ</name>
<sequence length="113" mass="13241">MKLKITSLNTKRGNFKLFTIDDKGKEQHGVIYPCVNLKNAIVELNLDIPGDEFSADSFIVYGRKSLFRRIWDWIMNKKSSLKVFEIRGQKRQLRPDNWVDKDKEQGQRVVIDA</sequence>
<evidence type="ECO:0000313" key="1">
    <source>
        <dbReference type="EMBL" id="QJA96836.1"/>
    </source>
</evidence>
<gene>
    <name evidence="1" type="ORF">MM415B07304_0005</name>
</gene>
<accession>A0A6M3LNK2</accession>
<organism evidence="1">
    <name type="scientific">viral metagenome</name>
    <dbReference type="NCBI Taxonomy" id="1070528"/>
    <lineage>
        <taxon>unclassified sequences</taxon>
        <taxon>metagenomes</taxon>
        <taxon>organismal metagenomes</taxon>
    </lineage>
</organism>
<proteinExistence type="predicted"/>
<protein>
    <submittedName>
        <fullName evidence="1">Uncharacterized protein</fullName>
    </submittedName>
</protein>